<dbReference type="AlphaFoldDB" id="A0AAW2WKM0"/>
<proteinExistence type="predicted"/>
<comment type="caution">
    <text evidence="2">The sequence shown here is derived from an EMBL/GenBank/DDBJ whole genome shotgun (WGS) entry which is preliminary data.</text>
</comment>
<gene>
    <name evidence="2" type="ORF">Sradi_0017900</name>
</gene>
<organism evidence="2">
    <name type="scientific">Sesamum radiatum</name>
    <name type="common">Black benniseed</name>
    <dbReference type="NCBI Taxonomy" id="300843"/>
    <lineage>
        <taxon>Eukaryota</taxon>
        <taxon>Viridiplantae</taxon>
        <taxon>Streptophyta</taxon>
        <taxon>Embryophyta</taxon>
        <taxon>Tracheophyta</taxon>
        <taxon>Spermatophyta</taxon>
        <taxon>Magnoliopsida</taxon>
        <taxon>eudicotyledons</taxon>
        <taxon>Gunneridae</taxon>
        <taxon>Pentapetalae</taxon>
        <taxon>asterids</taxon>
        <taxon>lamiids</taxon>
        <taxon>Lamiales</taxon>
        <taxon>Pedaliaceae</taxon>
        <taxon>Sesamum</taxon>
    </lineage>
</organism>
<evidence type="ECO:0000256" key="1">
    <source>
        <dbReference type="SAM" id="MobiDB-lite"/>
    </source>
</evidence>
<name>A0AAW2WKM0_SESRA</name>
<sequence length="96" mass="10242">MGTSVSEILEGSPNTPPRTKVSNCSAPGGTKSKKDSKSKRSGSKLPSPYDPARARSSSTDDRGGLSTSGIKGYLHSTSHNTHYRRNLLTTFTEVTE</sequence>
<dbReference type="EMBL" id="JACGWJ010000001">
    <property type="protein sequence ID" value="KAL0440790.1"/>
    <property type="molecule type" value="Genomic_DNA"/>
</dbReference>
<protein>
    <submittedName>
        <fullName evidence="2">Uncharacterized protein</fullName>
    </submittedName>
</protein>
<evidence type="ECO:0000313" key="2">
    <source>
        <dbReference type="EMBL" id="KAL0440790.1"/>
    </source>
</evidence>
<feature type="region of interest" description="Disordered" evidence="1">
    <location>
        <begin position="1"/>
        <end position="82"/>
    </location>
</feature>
<reference evidence="2" key="2">
    <citation type="journal article" date="2024" name="Plant">
        <title>Genomic evolution and insights into agronomic trait innovations of Sesamum species.</title>
        <authorList>
            <person name="Miao H."/>
            <person name="Wang L."/>
            <person name="Qu L."/>
            <person name="Liu H."/>
            <person name="Sun Y."/>
            <person name="Le M."/>
            <person name="Wang Q."/>
            <person name="Wei S."/>
            <person name="Zheng Y."/>
            <person name="Lin W."/>
            <person name="Duan Y."/>
            <person name="Cao H."/>
            <person name="Xiong S."/>
            <person name="Wang X."/>
            <person name="Wei L."/>
            <person name="Li C."/>
            <person name="Ma Q."/>
            <person name="Ju M."/>
            <person name="Zhao R."/>
            <person name="Li G."/>
            <person name="Mu C."/>
            <person name="Tian Q."/>
            <person name="Mei H."/>
            <person name="Zhang T."/>
            <person name="Gao T."/>
            <person name="Zhang H."/>
        </authorList>
    </citation>
    <scope>NUCLEOTIDE SEQUENCE</scope>
    <source>
        <strain evidence="2">G02</strain>
    </source>
</reference>
<accession>A0AAW2WKM0</accession>
<reference evidence="2" key="1">
    <citation type="submission" date="2020-06" db="EMBL/GenBank/DDBJ databases">
        <authorList>
            <person name="Li T."/>
            <person name="Hu X."/>
            <person name="Zhang T."/>
            <person name="Song X."/>
            <person name="Zhang H."/>
            <person name="Dai N."/>
            <person name="Sheng W."/>
            <person name="Hou X."/>
            <person name="Wei L."/>
        </authorList>
    </citation>
    <scope>NUCLEOTIDE SEQUENCE</scope>
    <source>
        <strain evidence="2">G02</strain>
        <tissue evidence="2">Leaf</tissue>
    </source>
</reference>
<feature type="compositionally biased region" description="Polar residues" evidence="1">
    <location>
        <begin position="65"/>
        <end position="80"/>
    </location>
</feature>